<dbReference type="EMBL" id="AHAT01033940">
    <property type="status" value="NOT_ANNOTATED_CDS"/>
    <property type="molecule type" value="Genomic_DNA"/>
</dbReference>
<evidence type="ECO:0000256" key="1">
    <source>
        <dbReference type="ARBA" id="ARBA00022441"/>
    </source>
</evidence>
<dbReference type="EMBL" id="AHAT01033942">
    <property type="status" value="NOT_ANNOTATED_CDS"/>
    <property type="molecule type" value="Genomic_DNA"/>
</dbReference>
<feature type="region of interest" description="Disordered" evidence="3">
    <location>
        <begin position="495"/>
        <end position="514"/>
    </location>
</feature>
<dbReference type="GeneTree" id="ENSGT00940000164710"/>
<reference evidence="5" key="1">
    <citation type="submission" date="2011-12" db="EMBL/GenBank/DDBJ databases">
        <title>The Draft Genome of Lepisosteus oculatus.</title>
        <authorList>
            <consortium name="The Broad Institute Genome Assembly &amp; Analysis Group"/>
            <consortium name="Computational R&amp;D Group"/>
            <consortium name="and Sequencing Platform"/>
            <person name="Di Palma F."/>
            <person name="Alfoldi J."/>
            <person name="Johnson J."/>
            <person name="Berlin A."/>
            <person name="Gnerre S."/>
            <person name="Jaffe D."/>
            <person name="MacCallum I."/>
            <person name="Young S."/>
            <person name="Walker B.J."/>
            <person name="Lander E.S."/>
            <person name="Lindblad-Toh K."/>
        </authorList>
    </citation>
    <scope>NUCLEOTIDE SEQUENCE [LARGE SCALE GENOMIC DNA]</scope>
</reference>
<dbReference type="InParanoid" id="W5M0W6"/>
<dbReference type="Ensembl" id="ENSLOCT00000002028.1">
    <property type="protein sequence ID" value="ENSLOCP00000002023.1"/>
    <property type="gene ID" value="ENSLOCG00000001751.1"/>
</dbReference>
<dbReference type="SUPFAM" id="SSF117281">
    <property type="entry name" value="Kelch motif"/>
    <property type="match status" value="1"/>
</dbReference>
<keyword evidence="5" id="KW-1185">Reference proteome</keyword>
<evidence type="ECO:0008006" key="6">
    <source>
        <dbReference type="Google" id="ProtNLM"/>
    </source>
</evidence>
<dbReference type="Pfam" id="PF24681">
    <property type="entry name" value="Kelch_KLHDC2_KLHL20_DRC7"/>
    <property type="match status" value="1"/>
</dbReference>
<protein>
    <recommendedName>
        <fullName evidence="6">Kelch repeat-containing protein</fullName>
    </recommendedName>
</protein>
<feature type="region of interest" description="Disordered" evidence="3">
    <location>
        <begin position="130"/>
        <end position="199"/>
    </location>
</feature>
<keyword evidence="1" id="KW-0880">Kelch repeat</keyword>
<dbReference type="EMBL" id="AHAT01033941">
    <property type="status" value="NOT_ANNOTATED_CDS"/>
    <property type="molecule type" value="Genomic_DNA"/>
</dbReference>
<evidence type="ECO:0000313" key="5">
    <source>
        <dbReference type="Proteomes" id="UP000018468"/>
    </source>
</evidence>
<reference evidence="4" key="2">
    <citation type="submission" date="2025-08" db="UniProtKB">
        <authorList>
            <consortium name="Ensembl"/>
        </authorList>
    </citation>
    <scope>IDENTIFICATION</scope>
</reference>
<evidence type="ECO:0000256" key="3">
    <source>
        <dbReference type="SAM" id="MobiDB-lite"/>
    </source>
</evidence>
<evidence type="ECO:0000256" key="2">
    <source>
        <dbReference type="ARBA" id="ARBA00022737"/>
    </source>
</evidence>
<dbReference type="EMBL" id="AHAT01033943">
    <property type="status" value="NOT_ANNOTATED_CDS"/>
    <property type="molecule type" value="Genomic_DNA"/>
</dbReference>
<dbReference type="eggNOG" id="KOG0379">
    <property type="taxonomic scope" value="Eukaryota"/>
</dbReference>
<organism evidence="4 5">
    <name type="scientific">Lepisosteus oculatus</name>
    <name type="common">Spotted gar</name>
    <dbReference type="NCBI Taxonomy" id="7918"/>
    <lineage>
        <taxon>Eukaryota</taxon>
        <taxon>Metazoa</taxon>
        <taxon>Chordata</taxon>
        <taxon>Craniata</taxon>
        <taxon>Vertebrata</taxon>
        <taxon>Euteleostomi</taxon>
        <taxon>Actinopterygii</taxon>
        <taxon>Neopterygii</taxon>
        <taxon>Holostei</taxon>
        <taxon>Semionotiformes</taxon>
        <taxon>Lepisosteidae</taxon>
        <taxon>Lepisosteus</taxon>
    </lineage>
</organism>
<proteinExistence type="predicted"/>
<dbReference type="Gene3D" id="2.120.10.80">
    <property type="entry name" value="Kelch-type beta propeller"/>
    <property type="match status" value="2"/>
</dbReference>
<dbReference type="HOGENOM" id="CLU_029157_0_0_1"/>
<dbReference type="InterPro" id="IPR015915">
    <property type="entry name" value="Kelch-typ_b-propeller"/>
</dbReference>
<evidence type="ECO:0000313" key="4">
    <source>
        <dbReference type="Ensembl" id="ENSLOCP00000002023.1"/>
    </source>
</evidence>
<reference evidence="4" key="3">
    <citation type="submission" date="2025-09" db="UniProtKB">
        <authorList>
            <consortium name="Ensembl"/>
        </authorList>
    </citation>
    <scope>IDENTIFICATION</scope>
</reference>
<dbReference type="Proteomes" id="UP000018468">
    <property type="component" value="Linkage group LG28"/>
</dbReference>
<dbReference type="InterPro" id="IPR006652">
    <property type="entry name" value="Kelch_1"/>
</dbReference>
<dbReference type="STRING" id="7918.ENSLOCP00000002023"/>
<dbReference type="SMART" id="SM00612">
    <property type="entry name" value="Kelch"/>
    <property type="match status" value="2"/>
</dbReference>
<sequence length="543" mass="58652">MGDLAFYVVFGTEERPRKLWSDGACGQFSVGVPAVPPELLVVFGCGEWAPGGAEVAVELRGPGEEALPLGKLTPHCRCLLWEPGRSADWEKWASKMGSSGLSLRLRVQGELSSPLCSPLPSLTDCLPSLARPVQATTTPPSGRAKRKRGQLGWEEGQGQENVPPSVPPAEAQRRVRSHPRPGHTRPFTPVQPCRPEGKSKAPGESVLSCDLSSWAACGAEPSGRWGHTLCPIGSQTAILIGGQGSRMQFCKDPMWKLCTEDLSWVAAETIADGPTPDCRIGHTATFDPEKKRIYVFGGSKNKKWFNDVHILDTVSWRWTMVEAQGKVPPLAYHTCSLFRGELFVLGGVFPRPHPEPDGCSDSLYIFNPELGIWYQPIVLGDRPAPRSGHSACVIRGKIYIFGGWDTPICYNDTHALDLGLMEFSAVEVRGAPPSPRSFFFSCCSKSEMPVTITSVSGADTESLTLESESSTWTAIVHPLLTATPRAGHTIVALGGAEQDPADPEGPEGPEPRPHALLVFGGGDNEGAFFSDRLTLKIDELLGQ</sequence>
<dbReference type="OMA" id="WYQPIVL"/>
<name>W5M0W6_LEPOC</name>
<dbReference type="Bgee" id="ENSLOCG00000001751">
    <property type="expression patterns" value="Expressed in ovary and 10 other cell types or tissues"/>
</dbReference>
<dbReference type="PANTHER" id="PTHR46093:SF19">
    <property type="entry name" value="RAB9 EFFECTOR PROTEIN WITH KELCH MOTIFS-LIKE"/>
    <property type="match status" value="1"/>
</dbReference>
<dbReference type="AlphaFoldDB" id="W5M0W6"/>
<dbReference type="PANTHER" id="PTHR46093">
    <property type="entry name" value="ACYL-COA-BINDING DOMAIN-CONTAINING PROTEIN 5"/>
    <property type="match status" value="1"/>
</dbReference>
<feature type="compositionally biased region" description="Low complexity" evidence="3">
    <location>
        <begin position="150"/>
        <end position="160"/>
    </location>
</feature>
<accession>W5M0W6</accession>
<keyword evidence="2" id="KW-0677">Repeat</keyword>
<feature type="compositionally biased region" description="Basic residues" evidence="3">
    <location>
        <begin position="174"/>
        <end position="183"/>
    </location>
</feature>